<dbReference type="PANTHER" id="PTHR42978:SF2">
    <property type="entry name" value="102 KBASES UNSTABLE REGION: FROM 1 TO 119443"/>
    <property type="match status" value="1"/>
</dbReference>
<keyword evidence="8" id="KW-1185">Reference proteome</keyword>
<keyword evidence="4" id="KW-0378">Hydrolase</keyword>
<sequence length="293" mass="33024">MAAPLQRQAAPCFPIYTCPPGTRMHILNLGTLNVDDAWILLGANGSSTSNPNPTHKRTDLMLIAGLINHPELGLILFETGSAEDVQRQWSADAVDLFPRTRYEECHHLPTAIKAAGYDIKDVRAVVMGHLHLDHAGGLEHFQNTGVPIYVHEEEFKHACWAAGTNSDGGLYLSDYLKLDNTLNWQTFNDTQLDLCTGITLYHCPGHTPGLCIMQVNLSQDGTFIWTTDQYHVRENYELDHAHGWLLRDYRKWKDSGKFIRRLQRLFSARLIFGHDYATAEALINERPANVGFC</sequence>
<name>A0A1L9Q3E2_ASPVE</name>
<dbReference type="GeneID" id="63723483"/>
<dbReference type="InterPro" id="IPR051013">
    <property type="entry name" value="MBL_superfamily_lactonases"/>
</dbReference>
<evidence type="ECO:0000256" key="3">
    <source>
        <dbReference type="ARBA" id="ARBA00022723"/>
    </source>
</evidence>
<dbReference type="AlphaFoldDB" id="A0A1L9Q3E2"/>
<dbReference type="Gene3D" id="3.60.15.10">
    <property type="entry name" value="Ribonuclease Z/Hydroxyacylglutathione hydrolase-like"/>
    <property type="match status" value="1"/>
</dbReference>
<dbReference type="InterPro" id="IPR036866">
    <property type="entry name" value="RibonucZ/Hydroxyglut_hydro"/>
</dbReference>
<dbReference type="GO" id="GO:0016787">
    <property type="term" value="F:hydrolase activity"/>
    <property type="evidence" value="ECO:0007669"/>
    <property type="project" value="UniProtKB-KW"/>
</dbReference>
<dbReference type="STRING" id="1036611.A0A1L9Q3E2"/>
<gene>
    <name evidence="7" type="ORF">ASPVEDRAFT_144239</name>
</gene>
<evidence type="ECO:0000313" key="7">
    <source>
        <dbReference type="EMBL" id="OJJ08261.1"/>
    </source>
</evidence>
<comment type="cofactor">
    <cofactor evidence="1">
        <name>Zn(2+)</name>
        <dbReference type="ChEBI" id="CHEBI:29105"/>
    </cofactor>
</comment>
<evidence type="ECO:0000259" key="6">
    <source>
        <dbReference type="SMART" id="SM00849"/>
    </source>
</evidence>
<keyword evidence="3" id="KW-0479">Metal-binding</keyword>
<dbReference type="SUPFAM" id="SSF56281">
    <property type="entry name" value="Metallo-hydrolase/oxidoreductase"/>
    <property type="match status" value="1"/>
</dbReference>
<reference evidence="8" key="1">
    <citation type="journal article" date="2017" name="Genome Biol.">
        <title>Comparative genomics reveals high biological diversity and specific adaptations in the industrially and medically important fungal genus Aspergillus.</title>
        <authorList>
            <person name="de Vries R.P."/>
            <person name="Riley R."/>
            <person name="Wiebenga A."/>
            <person name="Aguilar-Osorio G."/>
            <person name="Amillis S."/>
            <person name="Uchima C.A."/>
            <person name="Anderluh G."/>
            <person name="Asadollahi M."/>
            <person name="Askin M."/>
            <person name="Barry K."/>
            <person name="Battaglia E."/>
            <person name="Bayram O."/>
            <person name="Benocci T."/>
            <person name="Braus-Stromeyer S.A."/>
            <person name="Caldana C."/>
            <person name="Canovas D."/>
            <person name="Cerqueira G.C."/>
            <person name="Chen F."/>
            <person name="Chen W."/>
            <person name="Choi C."/>
            <person name="Clum A."/>
            <person name="Dos Santos R.A."/>
            <person name="Damasio A.R."/>
            <person name="Diallinas G."/>
            <person name="Emri T."/>
            <person name="Fekete E."/>
            <person name="Flipphi M."/>
            <person name="Freyberg S."/>
            <person name="Gallo A."/>
            <person name="Gournas C."/>
            <person name="Habgood R."/>
            <person name="Hainaut M."/>
            <person name="Harispe M.L."/>
            <person name="Henrissat B."/>
            <person name="Hilden K.S."/>
            <person name="Hope R."/>
            <person name="Hossain A."/>
            <person name="Karabika E."/>
            <person name="Karaffa L."/>
            <person name="Karanyi Z."/>
            <person name="Krasevec N."/>
            <person name="Kuo A."/>
            <person name="Kusch H."/>
            <person name="LaButti K."/>
            <person name="Lagendijk E.L."/>
            <person name="Lapidus A."/>
            <person name="Levasseur A."/>
            <person name="Lindquist E."/>
            <person name="Lipzen A."/>
            <person name="Logrieco A.F."/>
            <person name="MacCabe A."/>
            <person name="Maekelae M.R."/>
            <person name="Malavazi I."/>
            <person name="Melin P."/>
            <person name="Meyer V."/>
            <person name="Mielnichuk N."/>
            <person name="Miskei M."/>
            <person name="Molnar A.P."/>
            <person name="Mule G."/>
            <person name="Ngan C.Y."/>
            <person name="Orejas M."/>
            <person name="Orosz E."/>
            <person name="Ouedraogo J.P."/>
            <person name="Overkamp K.M."/>
            <person name="Park H.-S."/>
            <person name="Perrone G."/>
            <person name="Piumi F."/>
            <person name="Punt P.J."/>
            <person name="Ram A.F."/>
            <person name="Ramon A."/>
            <person name="Rauscher S."/>
            <person name="Record E."/>
            <person name="Riano-Pachon D.M."/>
            <person name="Robert V."/>
            <person name="Roehrig J."/>
            <person name="Ruller R."/>
            <person name="Salamov A."/>
            <person name="Salih N.S."/>
            <person name="Samson R.A."/>
            <person name="Sandor E."/>
            <person name="Sanguinetti M."/>
            <person name="Schuetze T."/>
            <person name="Sepcic K."/>
            <person name="Shelest E."/>
            <person name="Sherlock G."/>
            <person name="Sophianopoulou V."/>
            <person name="Squina F.M."/>
            <person name="Sun H."/>
            <person name="Susca A."/>
            <person name="Todd R.B."/>
            <person name="Tsang A."/>
            <person name="Unkles S.E."/>
            <person name="van de Wiele N."/>
            <person name="van Rossen-Uffink D."/>
            <person name="Oliveira J.V."/>
            <person name="Vesth T.C."/>
            <person name="Visser J."/>
            <person name="Yu J.-H."/>
            <person name="Zhou M."/>
            <person name="Andersen M.R."/>
            <person name="Archer D.B."/>
            <person name="Baker S.E."/>
            <person name="Benoit I."/>
            <person name="Brakhage A.A."/>
            <person name="Braus G.H."/>
            <person name="Fischer R."/>
            <person name="Frisvad J.C."/>
            <person name="Goldman G.H."/>
            <person name="Houbraken J."/>
            <person name="Oakley B."/>
            <person name="Pocsi I."/>
            <person name="Scazzocchio C."/>
            <person name="Seiboth B."/>
            <person name="vanKuyk P.A."/>
            <person name="Wortman J."/>
            <person name="Dyer P.S."/>
            <person name="Grigoriev I.V."/>
        </authorList>
    </citation>
    <scope>NUCLEOTIDE SEQUENCE [LARGE SCALE GENOMIC DNA]</scope>
    <source>
        <strain evidence="8">CBS 583.65</strain>
    </source>
</reference>
<dbReference type="RefSeq" id="XP_040674023.1">
    <property type="nucleotide sequence ID" value="XM_040807972.1"/>
</dbReference>
<dbReference type="PANTHER" id="PTHR42978">
    <property type="entry name" value="QUORUM-QUENCHING LACTONASE YTNP-RELATED-RELATED"/>
    <property type="match status" value="1"/>
</dbReference>
<proteinExistence type="inferred from homology"/>
<dbReference type="InterPro" id="IPR001279">
    <property type="entry name" value="Metallo-B-lactamas"/>
</dbReference>
<evidence type="ECO:0000313" key="8">
    <source>
        <dbReference type="Proteomes" id="UP000184073"/>
    </source>
</evidence>
<dbReference type="Proteomes" id="UP000184073">
    <property type="component" value="Unassembled WGS sequence"/>
</dbReference>
<comment type="similarity">
    <text evidence="2">Belongs to the metallo-beta-lactamase superfamily.</text>
</comment>
<dbReference type="CDD" id="cd07729">
    <property type="entry name" value="AHL_lactonase_MBL-fold"/>
    <property type="match status" value="1"/>
</dbReference>
<dbReference type="VEuPathDB" id="FungiDB:ASPVEDRAFT_144239"/>
<dbReference type="Pfam" id="PF00753">
    <property type="entry name" value="Lactamase_B"/>
    <property type="match status" value="1"/>
</dbReference>
<organism evidence="7 8">
    <name type="scientific">Aspergillus versicolor CBS 583.65</name>
    <dbReference type="NCBI Taxonomy" id="1036611"/>
    <lineage>
        <taxon>Eukaryota</taxon>
        <taxon>Fungi</taxon>
        <taxon>Dikarya</taxon>
        <taxon>Ascomycota</taxon>
        <taxon>Pezizomycotina</taxon>
        <taxon>Eurotiomycetes</taxon>
        <taxon>Eurotiomycetidae</taxon>
        <taxon>Eurotiales</taxon>
        <taxon>Aspergillaceae</taxon>
        <taxon>Aspergillus</taxon>
        <taxon>Aspergillus subgen. Nidulantes</taxon>
    </lineage>
</organism>
<feature type="domain" description="Metallo-beta-lactamase" evidence="6">
    <location>
        <begin position="61"/>
        <end position="274"/>
    </location>
</feature>
<protein>
    <recommendedName>
        <fullName evidence="6">Metallo-beta-lactamase domain-containing protein</fullName>
    </recommendedName>
</protein>
<dbReference type="OrthoDB" id="10250730at2759"/>
<dbReference type="SMART" id="SM00849">
    <property type="entry name" value="Lactamase_B"/>
    <property type="match status" value="1"/>
</dbReference>
<keyword evidence="5" id="KW-0862">Zinc</keyword>
<evidence type="ECO:0000256" key="2">
    <source>
        <dbReference type="ARBA" id="ARBA00007749"/>
    </source>
</evidence>
<accession>A0A1L9Q3E2</accession>
<dbReference type="EMBL" id="KV878139">
    <property type="protein sequence ID" value="OJJ08261.1"/>
    <property type="molecule type" value="Genomic_DNA"/>
</dbReference>
<dbReference type="GO" id="GO:0046872">
    <property type="term" value="F:metal ion binding"/>
    <property type="evidence" value="ECO:0007669"/>
    <property type="project" value="UniProtKB-KW"/>
</dbReference>
<evidence type="ECO:0000256" key="5">
    <source>
        <dbReference type="ARBA" id="ARBA00022833"/>
    </source>
</evidence>
<evidence type="ECO:0000256" key="4">
    <source>
        <dbReference type="ARBA" id="ARBA00022801"/>
    </source>
</evidence>
<evidence type="ECO:0000256" key="1">
    <source>
        <dbReference type="ARBA" id="ARBA00001947"/>
    </source>
</evidence>